<accession>A0A4Q9GMP6</accession>
<dbReference type="InterPro" id="IPR013974">
    <property type="entry name" value="SAF"/>
</dbReference>
<dbReference type="PANTHER" id="PTHR42966:SF2">
    <property type="entry name" value="PSEUDAMINIC ACID SYNTHASE"/>
    <property type="match status" value="1"/>
</dbReference>
<dbReference type="SUPFAM" id="SSF51269">
    <property type="entry name" value="AFP III-like domain"/>
    <property type="match status" value="1"/>
</dbReference>
<name>A0A4Q9GMP6_9MICO</name>
<dbReference type="Pfam" id="PF03102">
    <property type="entry name" value="NeuB"/>
    <property type="match status" value="1"/>
</dbReference>
<dbReference type="InterPro" id="IPR057736">
    <property type="entry name" value="SAF_PseI/NeuA/NeuB"/>
</dbReference>
<dbReference type="PANTHER" id="PTHR42966">
    <property type="entry name" value="N-ACETYLNEURAMINATE SYNTHASE"/>
    <property type="match status" value="1"/>
</dbReference>
<evidence type="ECO:0000313" key="2">
    <source>
        <dbReference type="EMBL" id="TBN55966.1"/>
    </source>
</evidence>
<dbReference type="InterPro" id="IPR036732">
    <property type="entry name" value="AFP_Neu5c_C_sf"/>
</dbReference>
<dbReference type="InterPro" id="IPR013785">
    <property type="entry name" value="Aldolase_TIM"/>
</dbReference>
<evidence type="ECO:0000259" key="1">
    <source>
        <dbReference type="PROSITE" id="PS50844"/>
    </source>
</evidence>
<dbReference type="EMBL" id="SISG01000001">
    <property type="protein sequence ID" value="TBN55966.1"/>
    <property type="molecule type" value="Genomic_DNA"/>
</dbReference>
<dbReference type="GO" id="GO:0047444">
    <property type="term" value="F:N-acylneuraminate-9-phosphate synthase activity"/>
    <property type="evidence" value="ECO:0007669"/>
    <property type="project" value="TreeGrafter"/>
</dbReference>
<protein>
    <submittedName>
        <fullName evidence="2">N-acetylneuraminate synthase</fullName>
    </submittedName>
</protein>
<dbReference type="Gene3D" id="3.20.20.70">
    <property type="entry name" value="Aldolase class I"/>
    <property type="match status" value="1"/>
</dbReference>
<evidence type="ECO:0000313" key="3">
    <source>
        <dbReference type="Proteomes" id="UP000294194"/>
    </source>
</evidence>
<comment type="caution">
    <text evidence="2">The sequence shown here is derived from an EMBL/GenBank/DDBJ whole genome shotgun (WGS) entry which is preliminary data.</text>
</comment>
<dbReference type="CDD" id="cd11615">
    <property type="entry name" value="SAF_NeuB_like"/>
    <property type="match status" value="1"/>
</dbReference>
<feature type="domain" description="AFP-like" evidence="1">
    <location>
        <begin position="296"/>
        <end position="356"/>
    </location>
</feature>
<dbReference type="InterPro" id="IPR013132">
    <property type="entry name" value="PseI/NeuA/B-like_N"/>
</dbReference>
<dbReference type="GO" id="GO:0016051">
    <property type="term" value="P:carbohydrate biosynthetic process"/>
    <property type="evidence" value="ECO:0007669"/>
    <property type="project" value="InterPro"/>
</dbReference>
<dbReference type="InterPro" id="IPR051690">
    <property type="entry name" value="PseI-like"/>
</dbReference>
<dbReference type="AlphaFoldDB" id="A0A4Q9GMP6"/>
<keyword evidence="3" id="KW-1185">Reference proteome</keyword>
<dbReference type="SMART" id="SM00858">
    <property type="entry name" value="SAF"/>
    <property type="match status" value="1"/>
</dbReference>
<reference evidence="3" key="1">
    <citation type="submission" date="2019-02" db="EMBL/GenBank/DDBJ databases">
        <title>Glaciihabitans arcticus sp. nov., a psychrotolerant bacterium isolated from polar soil.</title>
        <authorList>
            <person name="Dahal R.H."/>
        </authorList>
    </citation>
    <scope>NUCLEOTIDE SEQUENCE [LARGE SCALE GENOMIC DNA]</scope>
    <source>
        <strain evidence="3">RP-3-7</strain>
    </source>
</reference>
<gene>
    <name evidence="2" type="ORF">EYE40_00335</name>
</gene>
<dbReference type="Pfam" id="PF08666">
    <property type="entry name" value="SAF"/>
    <property type="match status" value="1"/>
</dbReference>
<proteinExistence type="predicted"/>
<sequence>MTFSIGKHQIGLEHPTYFVADIAASHDGSLDRAVELIHLSAEAGADAAKFQNFTADEIVSDRGFRELGAKLSHQAKWTKPVSEVYGDASIPHAWTPILKQACDEAGIDYFSAAYDFAAIDMLEPYVPAYKIGSGDVNWLEAVEYTAAKGKPMLVATGATTLGEVIDVVGAVQKYTRDLVLMQCNTNYTASLDNFQHLNLNVLKTYSTLFPDVILGLSDHTPGHASTLGAIALGARVIEKHFTDDVTREGPDHAFSMDPTSWRDMVDRSRELESALGSTLKEVAPNESETVVVQRRAVRARYDLPAGHVITREDLTVLRPATVGAVGAAHVAELLGRTTTRPLETAETVSWADVSGPA</sequence>
<dbReference type="InterPro" id="IPR006190">
    <property type="entry name" value="SAF_AFP_Neu5Ac"/>
</dbReference>
<dbReference type="RefSeq" id="WP_130980077.1">
    <property type="nucleotide sequence ID" value="NZ_SISG01000001.1"/>
</dbReference>
<dbReference type="PROSITE" id="PS50844">
    <property type="entry name" value="AFP_LIKE"/>
    <property type="match status" value="1"/>
</dbReference>
<dbReference type="SUPFAM" id="SSF51569">
    <property type="entry name" value="Aldolase"/>
    <property type="match status" value="1"/>
</dbReference>
<dbReference type="Proteomes" id="UP000294194">
    <property type="component" value="Unassembled WGS sequence"/>
</dbReference>
<organism evidence="2 3">
    <name type="scientific">Glaciihabitans arcticus</name>
    <dbReference type="NCBI Taxonomy" id="2668039"/>
    <lineage>
        <taxon>Bacteria</taxon>
        <taxon>Bacillati</taxon>
        <taxon>Actinomycetota</taxon>
        <taxon>Actinomycetes</taxon>
        <taxon>Micrococcales</taxon>
        <taxon>Microbacteriaceae</taxon>
        <taxon>Glaciihabitans</taxon>
    </lineage>
</organism>
<dbReference type="Gene3D" id="3.90.1210.10">
    <property type="entry name" value="Antifreeze-like/N-acetylneuraminic acid synthase C-terminal domain"/>
    <property type="match status" value="1"/>
</dbReference>